<proteinExistence type="predicted"/>
<gene>
    <name evidence="2" type="ORF">CSCA_1997</name>
</gene>
<dbReference type="EMBL" id="CP009933">
    <property type="protein sequence ID" value="AKA69122.1"/>
    <property type="molecule type" value="Genomic_DNA"/>
</dbReference>
<dbReference type="RefSeq" id="WP_029163718.1">
    <property type="nucleotide sequence ID" value="NZ_CP009933.1"/>
</dbReference>
<feature type="domain" description="Ricin B lectin" evidence="1">
    <location>
        <begin position="6"/>
        <end position="91"/>
    </location>
</feature>
<protein>
    <recommendedName>
        <fullName evidence="1">Ricin B lectin domain-containing protein</fullName>
    </recommendedName>
</protein>
<evidence type="ECO:0000259" key="1">
    <source>
        <dbReference type="Pfam" id="PF14200"/>
    </source>
</evidence>
<dbReference type="SUPFAM" id="SSF50370">
    <property type="entry name" value="Ricin B-like lectins"/>
    <property type="match status" value="1"/>
</dbReference>
<evidence type="ECO:0000313" key="3">
    <source>
        <dbReference type="Proteomes" id="UP000033115"/>
    </source>
</evidence>
<feature type="domain" description="Ricin B lectin" evidence="1">
    <location>
        <begin position="101"/>
        <end position="155"/>
    </location>
</feature>
<dbReference type="HOGENOM" id="CLU_1674877_0_0_9"/>
<sequence>MDPRTDSSRVRIKNIKSGKYLSVQGDYSNWLNDDASLTIREWLNLSPLKSPQVWRILQKSDNSWIMLNQNSCLLASIRARSQANDAIAIQYHIQNVSEEFQHWNFELLENGNFLIKNVHSHKYIGPQCRSTENDHYCIQWDSQILEDSYQEWTFEKI</sequence>
<name>A0A0E3M952_CLOSL</name>
<dbReference type="InterPro" id="IPR035992">
    <property type="entry name" value="Ricin_B-like_lectins"/>
</dbReference>
<dbReference type="CDD" id="cd00161">
    <property type="entry name" value="beta-trefoil_Ricin-like"/>
    <property type="match status" value="1"/>
</dbReference>
<organism evidence="2 3">
    <name type="scientific">Clostridium scatologenes</name>
    <dbReference type="NCBI Taxonomy" id="1548"/>
    <lineage>
        <taxon>Bacteria</taxon>
        <taxon>Bacillati</taxon>
        <taxon>Bacillota</taxon>
        <taxon>Clostridia</taxon>
        <taxon>Eubacteriales</taxon>
        <taxon>Clostridiaceae</taxon>
        <taxon>Clostridium</taxon>
    </lineage>
</organism>
<dbReference type="Pfam" id="PF14200">
    <property type="entry name" value="RicinB_lectin_2"/>
    <property type="match status" value="2"/>
</dbReference>
<dbReference type="Gene3D" id="2.80.10.50">
    <property type="match status" value="1"/>
</dbReference>
<accession>A0A0E3M952</accession>
<keyword evidence="3" id="KW-1185">Reference proteome</keyword>
<reference evidence="2 3" key="1">
    <citation type="journal article" date="2015" name="J. Biotechnol.">
        <title>Complete genome sequence of a malodorant-producing acetogen, Clostridium scatologenes ATCC 25775(T).</title>
        <authorList>
            <person name="Zhu Z."/>
            <person name="Guo T."/>
            <person name="Zheng H."/>
            <person name="Song T."/>
            <person name="Ouyang P."/>
            <person name="Xie J."/>
        </authorList>
    </citation>
    <scope>NUCLEOTIDE SEQUENCE [LARGE SCALE GENOMIC DNA]</scope>
    <source>
        <strain evidence="2 3">ATCC 25775</strain>
    </source>
</reference>
<dbReference type="AlphaFoldDB" id="A0A0E3M952"/>
<dbReference type="InterPro" id="IPR000772">
    <property type="entry name" value="Ricin_B_lectin"/>
</dbReference>
<dbReference type="KEGG" id="csq:CSCA_1997"/>
<evidence type="ECO:0000313" key="2">
    <source>
        <dbReference type="EMBL" id="AKA69122.1"/>
    </source>
</evidence>
<dbReference type="Proteomes" id="UP000033115">
    <property type="component" value="Chromosome"/>
</dbReference>